<name>A0A0D0C5J9_9AGAR</name>
<evidence type="ECO:0000256" key="1">
    <source>
        <dbReference type="SAM" id="Phobius"/>
    </source>
</evidence>
<keyword evidence="1" id="KW-0472">Membrane</keyword>
<gene>
    <name evidence="2" type="ORF">GYMLUDRAFT_63873</name>
</gene>
<keyword evidence="1" id="KW-1133">Transmembrane helix</keyword>
<keyword evidence="1" id="KW-0812">Transmembrane</keyword>
<evidence type="ECO:0000313" key="3">
    <source>
        <dbReference type="Proteomes" id="UP000053593"/>
    </source>
</evidence>
<organism evidence="2 3">
    <name type="scientific">Collybiopsis luxurians FD-317 M1</name>
    <dbReference type="NCBI Taxonomy" id="944289"/>
    <lineage>
        <taxon>Eukaryota</taxon>
        <taxon>Fungi</taxon>
        <taxon>Dikarya</taxon>
        <taxon>Basidiomycota</taxon>
        <taxon>Agaricomycotina</taxon>
        <taxon>Agaricomycetes</taxon>
        <taxon>Agaricomycetidae</taxon>
        <taxon>Agaricales</taxon>
        <taxon>Marasmiineae</taxon>
        <taxon>Omphalotaceae</taxon>
        <taxon>Collybiopsis</taxon>
        <taxon>Collybiopsis luxurians</taxon>
    </lineage>
</organism>
<dbReference type="HOGENOM" id="CLU_2146154_0_0_1"/>
<proteinExistence type="predicted"/>
<keyword evidence="3" id="KW-1185">Reference proteome</keyword>
<accession>A0A0D0C5J9</accession>
<dbReference type="EMBL" id="KN834833">
    <property type="protein sequence ID" value="KIK53107.1"/>
    <property type="molecule type" value="Genomic_DNA"/>
</dbReference>
<evidence type="ECO:0000313" key="2">
    <source>
        <dbReference type="EMBL" id="KIK53107.1"/>
    </source>
</evidence>
<dbReference type="AlphaFoldDB" id="A0A0D0C5J9"/>
<reference evidence="2 3" key="1">
    <citation type="submission" date="2014-04" db="EMBL/GenBank/DDBJ databases">
        <title>Evolutionary Origins and Diversification of the Mycorrhizal Mutualists.</title>
        <authorList>
            <consortium name="DOE Joint Genome Institute"/>
            <consortium name="Mycorrhizal Genomics Consortium"/>
            <person name="Kohler A."/>
            <person name="Kuo A."/>
            <person name="Nagy L.G."/>
            <person name="Floudas D."/>
            <person name="Copeland A."/>
            <person name="Barry K.W."/>
            <person name="Cichocki N."/>
            <person name="Veneault-Fourrey C."/>
            <person name="LaButti K."/>
            <person name="Lindquist E.A."/>
            <person name="Lipzen A."/>
            <person name="Lundell T."/>
            <person name="Morin E."/>
            <person name="Murat C."/>
            <person name="Riley R."/>
            <person name="Ohm R."/>
            <person name="Sun H."/>
            <person name="Tunlid A."/>
            <person name="Henrissat B."/>
            <person name="Grigoriev I.V."/>
            <person name="Hibbett D.S."/>
            <person name="Martin F."/>
        </authorList>
    </citation>
    <scope>NUCLEOTIDE SEQUENCE [LARGE SCALE GENOMIC DNA]</scope>
    <source>
        <strain evidence="2 3">FD-317 M1</strain>
    </source>
</reference>
<dbReference type="Proteomes" id="UP000053593">
    <property type="component" value="Unassembled WGS sequence"/>
</dbReference>
<feature type="transmembrane region" description="Helical" evidence="1">
    <location>
        <begin position="14"/>
        <end position="36"/>
    </location>
</feature>
<sequence>MVARLEVQQALQSVALVALVAVLIQYAFTYLFYLIFSIYLALKAASDAAVTPPPLAAPPLVNASITLPTLEECKNIQRDWVHLHKLVENLKGELMCLVCLETAFEPYVSISL</sequence>
<protein>
    <submittedName>
        <fullName evidence="2">Uncharacterized protein</fullName>
    </submittedName>
</protein>